<sequence>MTNIWLNLINNSSDRNNDGIVIFQKNEASTTETPVAWQVIHNLGSGWSHPFTYPVAMAVAASDGRGNYSLQLPAATGQQYQLVTTDSGNVLEHSGPAANEEEIIIYNALATGIIDVHVYRDGKLLALKKNVEPGQPAVFQFKPTLWIGVAHAVTEGALIDSAFTSQVHTQLSLSGISSADIIMTGGGLGPDTTPVKFSLQNVRYA</sequence>
<name>A0A1H7SMN8_9BACT</name>
<dbReference type="EMBL" id="FOBB01000002">
    <property type="protein sequence ID" value="SEL73014.1"/>
    <property type="molecule type" value="Genomic_DNA"/>
</dbReference>
<evidence type="ECO:0000313" key="2">
    <source>
        <dbReference type="Proteomes" id="UP000198984"/>
    </source>
</evidence>
<protein>
    <submittedName>
        <fullName evidence="1">Uncharacterized protein</fullName>
    </submittedName>
</protein>
<evidence type="ECO:0000313" key="1">
    <source>
        <dbReference type="EMBL" id="SEL73014.1"/>
    </source>
</evidence>
<reference evidence="1 2" key="1">
    <citation type="submission" date="2016-10" db="EMBL/GenBank/DDBJ databases">
        <authorList>
            <person name="de Groot N.N."/>
        </authorList>
    </citation>
    <scope>NUCLEOTIDE SEQUENCE [LARGE SCALE GENOMIC DNA]</scope>
    <source>
        <strain evidence="1 2">DSM 21039</strain>
    </source>
</reference>
<dbReference type="STRING" id="573321.SAMN04488505_102964"/>
<proteinExistence type="predicted"/>
<dbReference type="OrthoDB" id="8891769at2"/>
<dbReference type="AlphaFoldDB" id="A0A1H7SMN8"/>
<organism evidence="1 2">
    <name type="scientific">Chitinophaga rupis</name>
    <dbReference type="NCBI Taxonomy" id="573321"/>
    <lineage>
        <taxon>Bacteria</taxon>
        <taxon>Pseudomonadati</taxon>
        <taxon>Bacteroidota</taxon>
        <taxon>Chitinophagia</taxon>
        <taxon>Chitinophagales</taxon>
        <taxon>Chitinophagaceae</taxon>
        <taxon>Chitinophaga</taxon>
    </lineage>
</organism>
<gene>
    <name evidence="1" type="ORF">SAMN04488505_102964</name>
</gene>
<keyword evidence="2" id="KW-1185">Reference proteome</keyword>
<dbReference type="Proteomes" id="UP000198984">
    <property type="component" value="Unassembled WGS sequence"/>
</dbReference>
<dbReference type="RefSeq" id="WP_089911164.1">
    <property type="nucleotide sequence ID" value="NZ_FOBB01000002.1"/>
</dbReference>
<accession>A0A1H7SMN8</accession>